<evidence type="ECO:0000313" key="15">
    <source>
        <dbReference type="EMBL" id="GIO56344.1"/>
    </source>
</evidence>
<dbReference type="PROSITE" id="PS50885">
    <property type="entry name" value="HAMP"/>
    <property type="match status" value="1"/>
</dbReference>
<feature type="region of interest" description="Disordered" evidence="12">
    <location>
        <begin position="603"/>
        <end position="626"/>
    </location>
</feature>
<evidence type="ECO:0000256" key="6">
    <source>
        <dbReference type="ARBA" id="ARBA00022741"/>
    </source>
</evidence>
<keyword evidence="10" id="KW-0902">Two-component regulatory system</keyword>
<comment type="subcellular location">
    <subcellularLocation>
        <location evidence="1">Cell membrane</location>
        <topology evidence="1">Multi-pass membrane protein</topology>
    </subcellularLocation>
</comment>
<dbReference type="Gene3D" id="1.10.8.500">
    <property type="entry name" value="HAMP domain in histidine kinase"/>
    <property type="match status" value="1"/>
</dbReference>
<dbReference type="SUPFAM" id="SSF55874">
    <property type="entry name" value="ATPase domain of HSP90 chaperone/DNA topoisomerase II/histidine kinase"/>
    <property type="match status" value="1"/>
</dbReference>
<dbReference type="InterPro" id="IPR033479">
    <property type="entry name" value="dCache_1"/>
</dbReference>
<dbReference type="PANTHER" id="PTHR34220">
    <property type="entry name" value="SENSOR HISTIDINE KINASE YPDA"/>
    <property type="match status" value="1"/>
</dbReference>
<evidence type="ECO:0000256" key="7">
    <source>
        <dbReference type="ARBA" id="ARBA00022777"/>
    </source>
</evidence>
<keyword evidence="16" id="KW-1185">Reference proteome</keyword>
<evidence type="ECO:0000256" key="5">
    <source>
        <dbReference type="ARBA" id="ARBA00022692"/>
    </source>
</evidence>
<dbReference type="CDD" id="cd06225">
    <property type="entry name" value="HAMP"/>
    <property type="match status" value="1"/>
</dbReference>
<keyword evidence="7 15" id="KW-0418">Kinase</keyword>
<dbReference type="InterPro" id="IPR050640">
    <property type="entry name" value="Bact_2-comp_sensor_kinase"/>
</dbReference>
<dbReference type="RefSeq" id="WP_212985024.1">
    <property type="nucleotide sequence ID" value="NZ_BORU01000002.1"/>
</dbReference>
<evidence type="ECO:0000256" key="3">
    <source>
        <dbReference type="ARBA" id="ARBA00022553"/>
    </source>
</evidence>
<reference evidence="15 16" key="1">
    <citation type="submission" date="2021-03" db="EMBL/GenBank/DDBJ databases">
        <title>Antimicrobial resistance genes in bacteria isolated from Japanese honey, and their potential for conferring macrolide and lincosamide resistance in the American foulbrood pathogen Paenibacillus larvae.</title>
        <authorList>
            <person name="Okamoto M."/>
            <person name="Kumagai M."/>
            <person name="Kanamori H."/>
            <person name="Takamatsu D."/>
        </authorList>
    </citation>
    <scope>NUCLEOTIDE SEQUENCE [LARGE SCALE GENOMIC DNA]</scope>
    <source>
        <strain evidence="15 16">J21TS7</strain>
    </source>
</reference>
<dbReference type="SUPFAM" id="SSF158472">
    <property type="entry name" value="HAMP domain-like"/>
    <property type="match status" value="1"/>
</dbReference>
<dbReference type="PANTHER" id="PTHR34220:SF11">
    <property type="entry name" value="SENSOR PROTEIN KINASE HPTS"/>
    <property type="match status" value="1"/>
</dbReference>
<sequence length="626" mass="71569">MKFRSIRSRLILFMLLATTVPLLLSITITYIHTKETIKEQALEENRNLIYQGKVNLTNYLNSINQASLTLYTDANFLRNLRKIPDDYRAVAEVYTSLQNILNTVHGIERIYLHATQSGQSTLVTPAIYPKREYRTEPYISTQGYEKYTTAIEPTHKSHDYGFPPSPTSYSDKMVFTFHRSITNVPSEKVLALLAIDVSLDSVADITEQLFNKDKEQLLVVDQGGTVVYSGRDSQLGTQITDKELLARIKGTQTEGFFESGGAMNVFEKMQTPYTEWTMIKRIPNSTLYERARQLTQINAAIAVIALGIIIFGTLFISIRITEPIKKLTSYMNRIQSGQLDVDISWNRQDETGIMFTRFRQMMDTINNLILREYRLELANKTNQLKALQAQINPHFLYNTLQSIGTLALQNNVPRIYALLSSLAKIMRYSMRNNDVLVTLKDEADHVRLYLELQKERFGDQLVYTLDLAPDTLDKPMPKMILQPLIENYFKHGMDHEGRQGMVRIESHMREDGVLQIVIENNGSRIEPEKLAMLKEQLAGRRNGELEDEWAGDNGEIGVRNVLLRLQLYTPHDVGMRIENIEPYGVRISLEIDTEDMQDMQDMHAGENKTAEARTGAGPGEVHTEEN</sequence>
<keyword evidence="8" id="KW-0067">ATP-binding</keyword>
<name>A0ABQ4LIJ6_9BACL</name>
<dbReference type="Gene3D" id="3.30.450.20">
    <property type="entry name" value="PAS domain"/>
    <property type="match status" value="1"/>
</dbReference>
<feature type="transmembrane region" description="Helical" evidence="13">
    <location>
        <begin position="297"/>
        <end position="318"/>
    </location>
</feature>
<feature type="domain" description="HAMP" evidence="14">
    <location>
        <begin position="318"/>
        <end position="370"/>
    </location>
</feature>
<keyword evidence="9 13" id="KW-1133">Transmembrane helix</keyword>
<evidence type="ECO:0000256" key="8">
    <source>
        <dbReference type="ARBA" id="ARBA00022840"/>
    </source>
</evidence>
<evidence type="ECO:0000256" key="10">
    <source>
        <dbReference type="ARBA" id="ARBA00023012"/>
    </source>
</evidence>
<keyword evidence="3" id="KW-0597">Phosphoprotein</keyword>
<dbReference type="Pfam" id="PF06580">
    <property type="entry name" value="His_kinase"/>
    <property type="match status" value="1"/>
</dbReference>
<dbReference type="Gene3D" id="3.30.565.10">
    <property type="entry name" value="Histidine kinase-like ATPase, C-terminal domain"/>
    <property type="match status" value="1"/>
</dbReference>
<dbReference type="InterPro" id="IPR010559">
    <property type="entry name" value="Sig_transdc_His_kin_internal"/>
</dbReference>
<dbReference type="SMART" id="SM00304">
    <property type="entry name" value="HAMP"/>
    <property type="match status" value="1"/>
</dbReference>
<dbReference type="InterPro" id="IPR003660">
    <property type="entry name" value="HAMP_dom"/>
</dbReference>
<evidence type="ECO:0000256" key="1">
    <source>
        <dbReference type="ARBA" id="ARBA00004651"/>
    </source>
</evidence>
<accession>A0ABQ4LIJ6</accession>
<dbReference type="Proteomes" id="UP000676601">
    <property type="component" value="Unassembled WGS sequence"/>
</dbReference>
<keyword evidence="5 13" id="KW-0812">Transmembrane</keyword>
<evidence type="ECO:0000256" key="4">
    <source>
        <dbReference type="ARBA" id="ARBA00022679"/>
    </source>
</evidence>
<dbReference type="EMBL" id="BORU01000002">
    <property type="protein sequence ID" value="GIO56344.1"/>
    <property type="molecule type" value="Genomic_DNA"/>
</dbReference>
<evidence type="ECO:0000256" key="13">
    <source>
        <dbReference type="SAM" id="Phobius"/>
    </source>
</evidence>
<keyword evidence="11 13" id="KW-0472">Membrane</keyword>
<keyword evidence="6" id="KW-0547">Nucleotide-binding</keyword>
<keyword evidence="4" id="KW-0808">Transferase</keyword>
<evidence type="ECO:0000256" key="11">
    <source>
        <dbReference type="ARBA" id="ARBA00023136"/>
    </source>
</evidence>
<dbReference type="InterPro" id="IPR036890">
    <property type="entry name" value="HATPase_C_sf"/>
</dbReference>
<evidence type="ECO:0000256" key="12">
    <source>
        <dbReference type="SAM" id="MobiDB-lite"/>
    </source>
</evidence>
<protein>
    <submittedName>
        <fullName evidence="15">Histidine kinase</fullName>
    </submittedName>
</protein>
<dbReference type="Pfam" id="PF00672">
    <property type="entry name" value="HAMP"/>
    <property type="match status" value="1"/>
</dbReference>
<proteinExistence type="predicted"/>
<evidence type="ECO:0000256" key="2">
    <source>
        <dbReference type="ARBA" id="ARBA00022475"/>
    </source>
</evidence>
<evidence type="ECO:0000259" key="14">
    <source>
        <dbReference type="PROSITE" id="PS50885"/>
    </source>
</evidence>
<dbReference type="GO" id="GO:0016301">
    <property type="term" value="F:kinase activity"/>
    <property type="evidence" value="ECO:0007669"/>
    <property type="project" value="UniProtKB-KW"/>
</dbReference>
<evidence type="ECO:0000313" key="16">
    <source>
        <dbReference type="Proteomes" id="UP000676601"/>
    </source>
</evidence>
<gene>
    <name evidence="15" type="ORF">J21TS7_46620</name>
</gene>
<organism evidence="15 16">
    <name type="scientific">Paenibacillus cineris</name>
    <dbReference type="NCBI Taxonomy" id="237530"/>
    <lineage>
        <taxon>Bacteria</taxon>
        <taxon>Bacillati</taxon>
        <taxon>Bacillota</taxon>
        <taxon>Bacilli</taxon>
        <taxon>Bacillales</taxon>
        <taxon>Paenibacillaceae</taxon>
        <taxon>Paenibacillus</taxon>
    </lineage>
</organism>
<comment type="caution">
    <text evidence="15">The sequence shown here is derived from an EMBL/GenBank/DDBJ whole genome shotgun (WGS) entry which is preliminary data.</text>
</comment>
<keyword evidence="2" id="KW-1003">Cell membrane</keyword>
<evidence type="ECO:0000256" key="9">
    <source>
        <dbReference type="ARBA" id="ARBA00022989"/>
    </source>
</evidence>
<dbReference type="Pfam" id="PF02743">
    <property type="entry name" value="dCache_1"/>
    <property type="match status" value="1"/>
</dbReference>